<evidence type="ECO:0000313" key="3">
    <source>
        <dbReference type="EMBL" id="MBP0049837.1"/>
    </source>
</evidence>
<organism evidence="3 4">
    <name type="scientific">Marinobacterium alkalitolerans</name>
    <dbReference type="NCBI Taxonomy" id="1542925"/>
    <lineage>
        <taxon>Bacteria</taxon>
        <taxon>Pseudomonadati</taxon>
        <taxon>Pseudomonadota</taxon>
        <taxon>Gammaproteobacteria</taxon>
        <taxon>Oceanospirillales</taxon>
        <taxon>Oceanospirillaceae</taxon>
        <taxon>Marinobacterium</taxon>
    </lineage>
</organism>
<keyword evidence="2" id="KW-0812">Transmembrane</keyword>
<proteinExistence type="predicted"/>
<keyword evidence="4" id="KW-1185">Reference proteome</keyword>
<evidence type="ECO:0000313" key="4">
    <source>
        <dbReference type="Proteomes" id="UP000810171"/>
    </source>
</evidence>
<comment type="caution">
    <text evidence="3">The sequence shown here is derived from an EMBL/GenBank/DDBJ whole genome shotgun (WGS) entry which is preliminary data.</text>
</comment>
<evidence type="ECO:0000256" key="2">
    <source>
        <dbReference type="SAM" id="Phobius"/>
    </source>
</evidence>
<name>A0ABS3ZDQ4_9GAMM</name>
<keyword evidence="2" id="KW-0472">Membrane</keyword>
<feature type="coiled-coil region" evidence="1">
    <location>
        <begin position="132"/>
        <end position="166"/>
    </location>
</feature>
<keyword evidence="1" id="KW-0175">Coiled coil</keyword>
<keyword evidence="2" id="KW-1133">Transmembrane helix</keyword>
<evidence type="ECO:0000256" key="1">
    <source>
        <dbReference type="SAM" id="Coils"/>
    </source>
</evidence>
<dbReference type="Proteomes" id="UP000810171">
    <property type="component" value="Unassembled WGS sequence"/>
</dbReference>
<reference evidence="3 4" key="1">
    <citation type="submission" date="2020-09" db="EMBL/GenBank/DDBJ databases">
        <authorList>
            <person name="Tanuku N.R.S."/>
        </authorList>
    </citation>
    <scope>NUCLEOTIDE SEQUENCE [LARGE SCALE GENOMIC DNA]</scope>
    <source>
        <strain evidence="3 4">AK62</strain>
    </source>
</reference>
<protein>
    <submittedName>
        <fullName evidence="3">Uncharacterized protein</fullName>
    </submittedName>
</protein>
<feature type="transmembrane region" description="Helical" evidence="2">
    <location>
        <begin position="60"/>
        <end position="81"/>
    </location>
</feature>
<feature type="transmembrane region" description="Helical" evidence="2">
    <location>
        <begin position="20"/>
        <end position="39"/>
    </location>
</feature>
<sequence length="328" mass="38447">MDSINAIKATLYDRLHSPFLGSFSIAWSIINYKTLLIIFSSLSVREKIKYIEDIPSDEKFIFYFTYPLLVSFFYMFIFPYAERFMYGVWRDHQNKLKDIKIKKDEVKALDEDEARDLKRHHLDLMKGYDESYAVLRSDNENAKTELEEQNSIIKKMKMDLEAKNQEVYKKDEDIEALNKFILSLKDENKKLSGLIEIQSPIVEKYHEVQVMSDGDQKMDFSPENVKDIRNSFEKSFQYLLGIISENSGYSSTIIEFNYKNGSIYESLAFLYMAKEMGLTKIHKNGKMSLTKFGCDILKTDMGRSDMFDAQDKYLIYLKKEGTEGLMND</sequence>
<gene>
    <name evidence="3" type="ORF">H9C73_13980</name>
</gene>
<dbReference type="EMBL" id="JACVEW010000026">
    <property type="protein sequence ID" value="MBP0049837.1"/>
    <property type="molecule type" value="Genomic_DNA"/>
</dbReference>
<accession>A0ABS3ZDQ4</accession>